<dbReference type="EMBL" id="SGXC01000002">
    <property type="protein sequence ID" value="RZS81457.1"/>
    <property type="molecule type" value="Genomic_DNA"/>
</dbReference>
<evidence type="ECO:0000313" key="4">
    <source>
        <dbReference type="EMBL" id="RZS81457.1"/>
    </source>
</evidence>
<comment type="similarity">
    <text evidence="1">Belongs to the short-chain dehydrogenases/reductases (SDR) family.</text>
</comment>
<dbReference type="RefSeq" id="WP_242621509.1">
    <property type="nucleotide sequence ID" value="NZ_SGXC01000002.1"/>
</dbReference>
<evidence type="ECO:0000256" key="1">
    <source>
        <dbReference type="ARBA" id="ARBA00006484"/>
    </source>
</evidence>
<proteinExistence type="inferred from homology"/>
<dbReference type="AlphaFoldDB" id="A0A4Q7NFJ5"/>
<dbReference type="PROSITE" id="PS00061">
    <property type="entry name" value="ADH_SHORT"/>
    <property type="match status" value="1"/>
</dbReference>
<sequence length="247" mass="25638">MRSIIVTGAARGIGLAFARRFAADGFDVAILDSTGAEQAAASMAREGLSATGYSGDVTEEADWRRIVEDLSAKGNALYGLVNNAAMFASLPMQPFTQISKEDWMQVMAVNTAGPFLGIKACSPAMREGGGGRVVNIASTSPLKGVTGMPHYVASKGAVIALTRSLARELGPAGITVNAIAPGFTLSDGILTNKEHVDQFRDVGKSARALKRDQMPEDLVGAASFLLGPDAAFMTGQTLVVDGGAIFV</sequence>
<gene>
    <name evidence="4" type="ORF">EV675_4080</name>
</gene>
<dbReference type="InterPro" id="IPR036291">
    <property type="entry name" value="NAD(P)-bd_dom_sf"/>
</dbReference>
<dbReference type="CDD" id="cd05233">
    <property type="entry name" value="SDR_c"/>
    <property type="match status" value="1"/>
</dbReference>
<dbReference type="Pfam" id="PF13561">
    <property type="entry name" value="adh_short_C2"/>
    <property type="match status" value="1"/>
</dbReference>
<dbReference type="GO" id="GO:0006633">
    <property type="term" value="P:fatty acid biosynthetic process"/>
    <property type="evidence" value="ECO:0007669"/>
    <property type="project" value="TreeGrafter"/>
</dbReference>
<dbReference type="Proteomes" id="UP000292445">
    <property type="component" value="Unassembled WGS sequence"/>
</dbReference>
<comment type="caution">
    <text evidence="4">The sequence shown here is derived from an EMBL/GenBank/DDBJ whole genome shotgun (WGS) entry which is preliminary data.</text>
</comment>
<keyword evidence="2" id="KW-0560">Oxidoreductase</keyword>
<dbReference type="InterPro" id="IPR002347">
    <property type="entry name" value="SDR_fam"/>
</dbReference>
<keyword evidence="5" id="KW-1185">Reference proteome</keyword>
<name>A0A4Q7NFJ5_9BURK</name>
<reference evidence="4 5" key="1">
    <citation type="submission" date="2019-02" db="EMBL/GenBank/DDBJ databases">
        <title>Genomic Encyclopedia of Type Strains, Phase IV (KMG-IV): sequencing the most valuable type-strain genomes for metagenomic binning, comparative biology and taxonomic classification.</title>
        <authorList>
            <person name="Goeker M."/>
        </authorList>
    </citation>
    <scope>NUCLEOTIDE SEQUENCE [LARGE SCALE GENOMIC DNA]</scope>
    <source>
        <strain evidence="4 5">K24</strain>
    </source>
</reference>
<accession>A0A4Q7NFJ5</accession>
<dbReference type="InterPro" id="IPR057326">
    <property type="entry name" value="KR_dom"/>
</dbReference>
<dbReference type="SMART" id="SM00822">
    <property type="entry name" value="PKS_KR"/>
    <property type="match status" value="1"/>
</dbReference>
<organism evidence="4 5">
    <name type="scientific">Pigmentiphaga kullae</name>
    <dbReference type="NCBI Taxonomy" id="151784"/>
    <lineage>
        <taxon>Bacteria</taxon>
        <taxon>Pseudomonadati</taxon>
        <taxon>Pseudomonadota</taxon>
        <taxon>Betaproteobacteria</taxon>
        <taxon>Burkholderiales</taxon>
        <taxon>Alcaligenaceae</taxon>
        <taxon>Pigmentiphaga</taxon>
    </lineage>
</organism>
<dbReference type="PRINTS" id="PR00080">
    <property type="entry name" value="SDRFAMILY"/>
</dbReference>
<dbReference type="PANTHER" id="PTHR42760">
    <property type="entry name" value="SHORT-CHAIN DEHYDROGENASES/REDUCTASES FAMILY MEMBER"/>
    <property type="match status" value="1"/>
</dbReference>
<dbReference type="GO" id="GO:0048038">
    <property type="term" value="F:quinone binding"/>
    <property type="evidence" value="ECO:0007669"/>
    <property type="project" value="TreeGrafter"/>
</dbReference>
<dbReference type="Gene3D" id="3.40.50.720">
    <property type="entry name" value="NAD(P)-binding Rossmann-like Domain"/>
    <property type="match status" value="1"/>
</dbReference>
<feature type="domain" description="Ketoreductase" evidence="3">
    <location>
        <begin position="2"/>
        <end position="182"/>
    </location>
</feature>
<evidence type="ECO:0000256" key="2">
    <source>
        <dbReference type="ARBA" id="ARBA00023002"/>
    </source>
</evidence>
<dbReference type="InterPro" id="IPR020904">
    <property type="entry name" value="Sc_DH/Rdtase_CS"/>
</dbReference>
<protein>
    <submittedName>
        <fullName evidence="4">NAD(P)-dependent dehydrogenase (Short-subunit alcohol dehydrogenase family)</fullName>
    </submittedName>
</protein>
<dbReference type="SUPFAM" id="SSF51735">
    <property type="entry name" value="NAD(P)-binding Rossmann-fold domains"/>
    <property type="match status" value="1"/>
</dbReference>
<dbReference type="GO" id="GO:0016616">
    <property type="term" value="F:oxidoreductase activity, acting on the CH-OH group of donors, NAD or NADP as acceptor"/>
    <property type="evidence" value="ECO:0007669"/>
    <property type="project" value="TreeGrafter"/>
</dbReference>
<evidence type="ECO:0000313" key="5">
    <source>
        <dbReference type="Proteomes" id="UP000292445"/>
    </source>
</evidence>
<dbReference type="FunFam" id="3.40.50.720:FF:000084">
    <property type="entry name" value="Short-chain dehydrogenase reductase"/>
    <property type="match status" value="1"/>
</dbReference>
<dbReference type="PANTHER" id="PTHR42760:SF133">
    <property type="entry name" value="3-OXOACYL-[ACYL-CARRIER-PROTEIN] REDUCTASE"/>
    <property type="match status" value="1"/>
</dbReference>
<dbReference type="PRINTS" id="PR00081">
    <property type="entry name" value="GDHRDH"/>
</dbReference>
<evidence type="ECO:0000259" key="3">
    <source>
        <dbReference type="SMART" id="SM00822"/>
    </source>
</evidence>